<organism evidence="1">
    <name type="scientific">Acididesulfobacillus acetoxydans</name>
    <dbReference type="NCBI Taxonomy" id="1561005"/>
    <lineage>
        <taxon>Bacteria</taxon>
        <taxon>Bacillati</taxon>
        <taxon>Bacillota</taxon>
        <taxon>Clostridia</taxon>
        <taxon>Eubacteriales</taxon>
        <taxon>Peptococcaceae</taxon>
        <taxon>Acididesulfobacillus</taxon>
    </lineage>
</organism>
<proteinExistence type="predicted"/>
<dbReference type="AlphaFoldDB" id="A0A8S0Y372"/>
<accession>A0A8S0Y372</accession>
<dbReference type="EMBL" id="CDGJ01000110">
    <property type="protein sequence ID" value="CEJ09056.1"/>
    <property type="molecule type" value="Genomic_DNA"/>
</dbReference>
<protein>
    <submittedName>
        <fullName evidence="1">Uncharacterized protein</fullName>
    </submittedName>
</protein>
<dbReference type="Proteomes" id="UP000836597">
    <property type="component" value="Chromosome"/>
</dbReference>
<reference evidence="1" key="2">
    <citation type="submission" date="2020-01" db="EMBL/GenBank/DDBJ databases">
        <authorList>
            <person name="Hornung B."/>
        </authorList>
    </citation>
    <scope>NUCLEOTIDE SEQUENCE</scope>
    <source>
        <strain evidence="1">PacBioINE</strain>
    </source>
</reference>
<evidence type="ECO:0000313" key="3">
    <source>
        <dbReference type="Proteomes" id="UP001071230"/>
    </source>
</evidence>
<name>A0A8S0Y372_9FIRM</name>
<reference evidence="2" key="1">
    <citation type="submission" date="2014-11" db="EMBL/GenBank/DDBJ databases">
        <authorList>
            <person name="Hornung B.V."/>
        </authorList>
    </citation>
    <scope>NUCLEOTIDE SEQUENCE</scope>
    <source>
        <strain evidence="2">INE</strain>
    </source>
</reference>
<keyword evidence="3" id="KW-1185">Reference proteome</keyword>
<evidence type="ECO:0000313" key="1">
    <source>
        <dbReference type="EMBL" id="CAA7601725.1"/>
    </source>
</evidence>
<dbReference type="EMBL" id="LR746496">
    <property type="protein sequence ID" value="CAA7601725.1"/>
    <property type="molecule type" value="Genomic_DNA"/>
</dbReference>
<evidence type="ECO:0000313" key="2">
    <source>
        <dbReference type="EMBL" id="CEJ09056.1"/>
    </source>
</evidence>
<gene>
    <name evidence="1" type="ORF">DEACI_2393</name>
    <name evidence="2" type="ORF">DEACI_3539</name>
</gene>
<dbReference type="KEGG" id="aacx:DEACI_2393"/>
<dbReference type="Proteomes" id="UP001071230">
    <property type="component" value="Unassembled WGS sequence"/>
</dbReference>
<sequence>MLQGLGFDGQCLPKRDFGHELGRPWMKGVRSDEMGYQRVWLYQRQ</sequence>